<keyword evidence="2" id="KW-0732">Signal</keyword>
<dbReference type="PANTHER" id="PTHR39599">
    <property type="entry name" value="GPI-ANCHORED PROTEIN (EUROFUNG)-RELATED-RELATED"/>
    <property type="match status" value="1"/>
</dbReference>
<sequence>MLIQRALLGLPTSFLLLALTYAKDVHSPPPPEDQPRQIIPLAIRKMGLDVGEKFYPEQYYGFESQDEERSDSAVAARYGSKTDSFGRSLASLFSFGRRSPSTATSPNSVHEHQERQDGGRWPVAARRTFPRDEDGPLSVNASEAASIARLFPPAYLPPFSIHHEGSDNNDDDDDEDDDDSTDNASRELFRRAADALVRLQRRQWGCPTGTTSCEDIGYPYSCCSNTEKCYKVTDTGLGPVGCCPDGETCGGAVSDCTSDSTACPESLGGGCCIAGYVCEGVGCVKSSASGTATATVAKTSTTTSTTVTTTGQPTTVVVTVVVTETSGGTLTTRTTTITSTSTSATETTSTTGTSTSSGGGVAPVKPTLTTTASGLPAGYCPTGYYACLASAGGGCCQTGRDCQTTSCPPAAAMTTIVNTNGITVVVPATAAAAATAASATCASGWFLCGSNAGPLRHGQLLADGCIRHDGAEGATDDQQW</sequence>
<feature type="region of interest" description="Disordered" evidence="1">
    <location>
        <begin position="158"/>
        <end position="183"/>
    </location>
</feature>
<evidence type="ECO:0000313" key="4">
    <source>
        <dbReference type="Proteomes" id="UP001642405"/>
    </source>
</evidence>
<comment type="caution">
    <text evidence="3">The sequence shown here is derived from an EMBL/GenBank/DDBJ whole genome shotgun (WGS) entry which is preliminary data.</text>
</comment>
<feature type="compositionally biased region" description="Low complexity" evidence="1">
    <location>
        <begin position="338"/>
        <end position="356"/>
    </location>
</feature>
<feature type="compositionally biased region" description="Acidic residues" evidence="1">
    <location>
        <begin position="167"/>
        <end position="181"/>
    </location>
</feature>
<evidence type="ECO:0000313" key="3">
    <source>
        <dbReference type="EMBL" id="CAK7221743.1"/>
    </source>
</evidence>
<feature type="signal peptide" evidence="2">
    <location>
        <begin position="1"/>
        <end position="22"/>
    </location>
</feature>
<evidence type="ECO:0008006" key="5">
    <source>
        <dbReference type="Google" id="ProtNLM"/>
    </source>
</evidence>
<protein>
    <recommendedName>
        <fullName evidence="5">GPI anchored protein</fullName>
    </recommendedName>
</protein>
<keyword evidence="4" id="KW-1185">Reference proteome</keyword>
<feature type="region of interest" description="Disordered" evidence="1">
    <location>
        <begin position="96"/>
        <end position="122"/>
    </location>
</feature>
<organism evidence="3 4">
    <name type="scientific">Sporothrix curviconia</name>
    <dbReference type="NCBI Taxonomy" id="1260050"/>
    <lineage>
        <taxon>Eukaryota</taxon>
        <taxon>Fungi</taxon>
        <taxon>Dikarya</taxon>
        <taxon>Ascomycota</taxon>
        <taxon>Pezizomycotina</taxon>
        <taxon>Sordariomycetes</taxon>
        <taxon>Sordariomycetidae</taxon>
        <taxon>Ophiostomatales</taxon>
        <taxon>Ophiostomataceae</taxon>
        <taxon>Sporothrix</taxon>
    </lineage>
</organism>
<reference evidence="3 4" key="1">
    <citation type="submission" date="2024-01" db="EMBL/GenBank/DDBJ databases">
        <authorList>
            <person name="Allen C."/>
            <person name="Tagirdzhanova G."/>
        </authorList>
    </citation>
    <scope>NUCLEOTIDE SEQUENCE [LARGE SCALE GENOMIC DNA]</scope>
</reference>
<dbReference type="Proteomes" id="UP001642405">
    <property type="component" value="Unassembled WGS sequence"/>
</dbReference>
<dbReference type="EMBL" id="CAWUHB010000023">
    <property type="protein sequence ID" value="CAK7221743.1"/>
    <property type="molecule type" value="Genomic_DNA"/>
</dbReference>
<evidence type="ECO:0000256" key="1">
    <source>
        <dbReference type="SAM" id="MobiDB-lite"/>
    </source>
</evidence>
<dbReference type="PANTHER" id="PTHR39599:SF1">
    <property type="entry name" value="GPI-ANCHORED PROTEIN (EUROFUNG)"/>
    <property type="match status" value="1"/>
</dbReference>
<accession>A0ABP0BQ13</accession>
<evidence type="ECO:0000256" key="2">
    <source>
        <dbReference type="SAM" id="SignalP"/>
    </source>
</evidence>
<name>A0ABP0BQ13_9PEZI</name>
<proteinExistence type="predicted"/>
<feature type="region of interest" description="Disordered" evidence="1">
    <location>
        <begin position="338"/>
        <end position="362"/>
    </location>
</feature>
<gene>
    <name evidence="3" type="ORF">SCUCBS95973_004603</name>
</gene>
<feature type="chain" id="PRO_5045948329" description="GPI anchored protein" evidence="2">
    <location>
        <begin position="23"/>
        <end position="480"/>
    </location>
</feature>
<feature type="compositionally biased region" description="Basic and acidic residues" evidence="1">
    <location>
        <begin position="109"/>
        <end position="118"/>
    </location>
</feature>
<feature type="compositionally biased region" description="Polar residues" evidence="1">
    <location>
        <begin position="99"/>
        <end position="108"/>
    </location>
</feature>